<dbReference type="Pfam" id="PF00106">
    <property type="entry name" value="adh_short"/>
    <property type="match status" value="1"/>
</dbReference>
<dbReference type="InterPro" id="IPR052184">
    <property type="entry name" value="SDR_enzymes"/>
</dbReference>
<gene>
    <name evidence="2" type="ORF">ACFOGJ_07610</name>
</gene>
<accession>A0ABV7KXP6</accession>
<dbReference type="InterPro" id="IPR002347">
    <property type="entry name" value="SDR_fam"/>
</dbReference>
<sequence length="233" mass="24526">MSTILITGANRGLGLEFTRQYLKDGETIIACCRAPDGAKELQEVAAGSGGKVKVEKLDVTDDASCAALAGKLKGTAIDMLINNAGIMGPAMEKQATANMDYAGFAEALNVNTLSPLRVTNALMPNLEDGKGKTIVNISSRMGSIGDLSATYGTAYRATKAALNMVMACLAIDLKEKGYTVAMLHPGWVQTDMGGPEADLTPPDSVSNMRATIGKLTKADNGKFFNYDGKPLPW</sequence>
<dbReference type="PRINTS" id="PR00080">
    <property type="entry name" value="SDRFAMILY"/>
</dbReference>
<evidence type="ECO:0000313" key="3">
    <source>
        <dbReference type="Proteomes" id="UP001595528"/>
    </source>
</evidence>
<dbReference type="PANTHER" id="PTHR45458">
    <property type="entry name" value="SHORT-CHAIN DEHYDROGENASE/REDUCTASE SDR"/>
    <property type="match status" value="1"/>
</dbReference>
<evidence type="ECO:0000256" key="1">
    <source>
        <dbReference type="RuleBase" id="RU000363"/>
    </source>
</evidence>
<dbReference type="PANTHER" id="PTHR45458:SF1">
    <property type="entry name" value="SHORT CHAIN DEHYDROGENASE"/>
    <property type="match status" value="1"/>
</dbReference>
<reference evidence="3" key="1">
    <citation type="journal article" date="2019" name="Int. J. Syst. Evol. Microbiol.">
        <title>The Global Catalogue of Microorganisms (GCM) 10K type strain sequencing project: providing services to taxonomists for standard genome sequencing and annotation.</title>
        <authorList>
            <consortium name="The Broad Institute Genomics Platform"/>
            <consortium name="The Broad Institute Genome Sequencing Center for Infectious Disease"/>
            <person name="Wu L."/>
            <person name="Ma J."/>
        </authorList>
    </citation>
    <scope>NUCLEOTIDE SEQUENCE [LARGE SCALE GENOMIC DNA]</scope>
    <source>
        <strain evidence="3">KCTC 42964</strain>
    </source>
</reference>
<dbReference type="CDD" id="cd05325">
    <property type="entry name" value="carb_red_sniffer_like_SDR_c"/>
    <property type="match status" value="1"/>
</dbReference>
<name>A0ABV7KXP6_9PROT</name>
<dbReference type="EMBL" id="JBHRTR010000019">
    <property type="protein sequence ID" value="MFC3227089.1"/>
    <property type="molecule type" value="Genomic_DNA"/>
</dbReference>
<evidence type="ECO:0000313" key="2">
    <source>
        <dbReference type="EMBL" id="MFC3227089.1"/>
    </source>
</evidence>
<dbReference type="Proteomes" id="UP001595528">
    <property type="component" value="Unassembled WGS sequence"/>
</dbReference>
<comment type="similarity">
    <text evidence="1">Belongs to the short-chain dehydrogenases/reductases (SDR) family.</text>
</comment>
<dbReference type="SUPFAM" id="SSF51735">
    <property type="entry name" value="NAD(P)-binding Rossmann-fold domains"/>
    <property type="match status" value="1"/>
</dbReference>
<dbReference type="InterPro" id="IPR036291">
    <property type="entry name" value="NAD(P)-bd_dom_sf"/>
</dbReference>
<dbReference type="PRINTS" id="PR00081">
    <property type="entry name" value="GDHRDH"/>
</dbReference>
<dbReference type="Gene3D" id="3.40.50.720">
    <property type="entry name" value="NAD(P)-binding Rossmann-like Domain"/>
    <property type="match status" value="1"/>
</dbReference>
<comment type="caution">
    <text evidence="2">The sequence shown here is derived from an EMBL/GenBank/DDBJ whole genome shotgun (WGS) entry which is preliminary data.</text>
</comment>
<keyword evidence="3" id="KW-1185">Reference proteome</keyword>
<proteinExistence type="inferred from homology"/>
<protein>
    <submittedName>
        <fullName evidence="2">SDR family oxidoreductase</fullName>
    </submittedName>
</protein>
<dbReference type="RefSeq" id="WP_379899250.1">
    <property type="nucleotide sequence ID" value="NZ_JBHRTR010000019.1"/>
</dbReference>
<organism evidence="2 3">
    <name type="scientific">Marinibaculum pumilum</name>
    <dbReference type="NCBI Taxonomy" id="1766165"/>
    <lineage>
        <taxon>Bacteria</taxon>
        <taxon>Pseudomonadati</taxon>
        <taxon>Pseudomonadota</taxon>
        <taxon>Alphaproteobacteria</taxon>
        <taxon>Rhodospirillales</taxon>
        <taxon>Rhodospirillaceae</taxon>
        <taxon>Marinibaculum</taxon>
    </lineage>
</organism>